<proteinExistence type="predicted"/>
<dbReference type="Proteomes" id="UP001176883">
    <property type="component" value="Unassembled WGS sequence"/>
</dbReference>
<evidence type="ECO:0000313" key="2">
    <source>
        <dbReference type="Proteomes" id="UP001176883"/>
    </source>
</evidence>
<evidence type="ECO:0000313" key="1">
    <source>
        <dbReference type="EMBL" id="MDO5971505.1"/>
    </source>
</evidence>
<accession>A0ABT8WEE1</accession>
<dbReference type="RefSeq" id="WP_303279220.1">
    <property type="nucleotide sequence ID" value="NZ_JAUOEK010000155.1"/>
</dbReference>
<dbReference type="EMBL" id="JAUOEK010000155">
    <property type="protein sequence ID" value="MDO5971505.1"/>
    <property type="molecule type" value="Genomic_DNA"/>
</dbReference>
<keyword evidence="2" id="KW-1185">Reference proteome</keyword>
<sequence length="141" mass="16344">MKFEDSNYYNTLISKKVVLQTGTFYFSKHFCISEINEGVHLGFKESQEIIIALFEHYGENLKIGFISNRINSYSIDIREWVKLNKTYNFLIASAIVVYDDLNFNIAEIEKYLSDTGIKKCNSLNQAIDWISGLKEFKTLTS</sequence>
<protein>
    <recommendedName>
        <fullName evidence="3">STAS/SEC14 domain-containing protein</fullName>
    </recommendedName>
</protein>
<evidence type="ECO:0008006" key="3">
    <source>
        <dbReference type="Google" id="ProtNLM"/>
    </source>
</evidence>
<name>A0ABT8WEE1_9FLAO</name>
<gene>
    <name evidence="1" type="ORF">Q4Q35_16990</name>
</gene>
<organism evidence="1 2">
    <name type="scientific">Flavivirga aquimarina</name>
    <dbReference type="NCBI Taxonomy" id="2027862"/>
    <lineage>
        <taxon>Bacteria</taxon>
        <taxon>Pseudomonadati</taxon>
        <taxon>Bacteroidota</taxon>
        <taxon>Flavobacteriia</taxon>
        <taxon>Flavobacteriales</taxon>
        <taxon>Flavobacteriaceae</taxon>
        <taxon>Flavivirga</taxon>
    </lineage>
</organism>
<comment type="caution">
    <text evidence="1">The sequence shown here is derived from an EMBL/GenBank/DDBJ whole genome shotgun (WGS) entry which is preliminary data.</text>
</comment>
<reference evidence="1" key="1">
    <citation type="submission" date="2023-07" db="EMBL/GenBank/DDBJ databases">
        <title>Two novel species in the genus Flavivirga.</title>
        <authorList>
            <person name="Kwon K."/>
        </authorList>
    </citation>
    <scope>NUCLEOTIDE SEQUENCE</scope>
    <source>
        <strain evidence="1">KCTC 52353</strain>
    </source>
</reference>